<comment type="caution">
    <text evidence="2">The sequence shown here is derived from an EMBL/GenBank/DDBJ whole genome shotgun (WGS) entry which is preliminary data.</text>
</comment>
<accession>A0ABR3FXL5</accession>
<keyword evidence="3" id="KW-1185">Reference proteome</keyword>
<feature type="compositionally biased region" description="Polar residues" evidence="1">
    <location>
        <begin position="45"/>
        <end position="63"/>
    </location>
</feature>
<dbReference type="Pfam" id="PF09420">
    <property type="entry name" value="Nop16"/>
    <property type="match status" value="1"/>
</dbReference>
<gene>
    <name evidence="2" type="primary">NOP16</name>
    <name evidence="2" type="ORF">V5O48_001801</name>
</gene>
<evidence type="ECO:0000256" key="1">
    <source>
        <dbReference type="SAM" id="MobiDB-lite"/>
    </source>
</evidence>
<dbReference type="EMBL" id="JBAHYK010000036">
    <property type="protein sequence ID" value="KAL0580208.1"/>
    <property type="molecule type" value="Genomic_DNA"/>
</dbReference>
<evidence type="ECO:0000313" key="3">
    <source>
        <dbReference type="Proteomes" id="UP001465976"/>
    </source>
</evidence>
<feature type="non-terminal residue" evidence="2">
    <location>
        <position position="1"/>
    </location>
</feature>
<dbReference type="InterPro" id="IPR019002">
    <property type="entry name" value="Ribosome_biogenesis_Nop16"/>
</dbReference>
<protein>
    <submittedName>
        <fullName evidence="2">Nucleolar protein 16</fullName>
    </submittedName>
</protein>
<feature type="region of interest" description="Disordered" evidence="1">
    <location>
        <begin position="31"/>
        <end position="77"/>
    </location>
</feature>
<proteinExistence type="predicted"/>
<reference evidence="2 3" key="1">
    <citation type="submission" date="2024-02" db="EMBL/GenBank/DDBJ databases">
        <title>A draft genome for the cacao thread blight pathogen Marasmius crinis-equi.</title>
        <authorList>
            <person name="Cohen S.P."/>
            <person name="Baruah I.K."/>
            <person name="Amoako-Attah I."/>
            <person name="Bukari Y."/>
            <person name="Meinhardt L.W."/>
            <person name="Bailey B.A."/>
        </authorList>
    </citation>
    <scope>NUCLEOTIDE SEQUENCE [LARGE SCALE GENOMIC DNA]</scope>
    <source>
        <strain evidence="2 3">GH-76</strain>
    </source>
</reference>
<name>A0ABR3FXL5_9AGAR</name>
<organism evidence="2 3">
    <name type="scientific">Marasmius crinis-equi</name>
    <dbReference type="NCBI Taxonomy" id="585013"/>
    <lineage>
        <taxon>Eukaryota</taxon>
        <taxon>Fungi</taxon>
        <taxon>Dikarya</taxon>
        <taxon>Basidiomycota</taxon>
        <taxon>Agaricomycotina</taxon>
        <taxon>Agaricomycetes</taxon>
        <taxon>Agaricomycetidae</taxon>
        <taxon>Agaricales</taxon>
        <taxon>Marasmiineae</taxon>
        <taxon>Marasmiaceae</taxon>
        <taxon>Marasmius</taxon>
    </lineage>
</organism>
<sequence>YAALGLIHDLNPSAAGGAEIIDVDAAQADQGTSTTASLPAGMSSPPITENQSVGPCDSTETTSAPPPQGNAIPKGHGRIIRDQTGNILRIELPEEEQSSTQPAEDVEMDMEQLESGLEGSVKETWIKGMGMQTGRAKAVALREDVVDGEYLQYFIYSSFHPTFSAAVRSGSILCFPSNAGGPFRFVMFWILYATIFAPTLR</sequence>
<evidence type="ECO:0000313" key="2">
    <source>
        <dbReference type="EMBL" id="KAL0580208.1"/>
    </source>
</evidence>
<dbReference type="Proteomes" id="UP001465976">
    <property type="component" value="Unassembled WGS sequence"/>
</dbReference>